<dbReference type="PANTHER" id="PTHR12606:SF1">
    <property type="entry name" value="UBIQUITIN-LIKE-SPECIFIC PROTEASE 1A"/>
    <property type="match status" value="1"/>
</dbReference>
<dbReference type="PANTHER" id="PTHR12606">
    <property type="entry name" value="SENTRIN/SUMO-SPECIFIC PROTEASE"/>
    <property type="match status" value="1"/>
</dbReference>
<dbReference type="KEGG" id="mcha:111009765"/>
<evidence type="ECO:0000256" key="4">
    <source>
        <dbReference type="ARBA" id="ARBA00022801"/>
    </source>
</evidence>
<organism evidence="7 8">
    <name type="scientific">Momordica charantia</name>
    <name type="common">Bitter gourd</name>
    <name type="synonym">Balsam pear</name>
    <dbReference type="NCBI Taxonomy" id="3673"/>
    <lineage>
        <taxon>Eukaryota</taxon>
        <taxon>Viridiplantae</taxon>
        <taxon>Streptophyta</taxon>
        <taxon>Embryophyta</taxon>
        <taxon>Tracheophyta</taxon>
        <taxon>Spermatophyta</taxon>
        <taxon>Magnoliopsida</taxon>
        <taxon>eudicotyledons</taxon>
        <taxon>Gunneridae</taxon>
        <taxon>Pentapetalae</taxon>
        <taxon>rosids</taxon>
        <taxon>fabids</taxon>
        <taxon>Cucurbitales</taxon>
        <taxon>Cucurbitaceae</taxon>
        <taxon>Momordiceae</taxon>
        <taxon>Momordica</taxon>
    </lineage>
</organism>
<sequence length="527" mass="61566">MRCDVVGVLISSPWLLMGARTSNRKRDDECLSLNRSYWSLRSPDFHVSKKPKFSTMPSDRPVVSSNSTVARLSRYPEETSQLRREVHGPCRILKFGLSKSLYRFWESKNGDRLEQDEAGDDVGNILSYNYRIAKSRAIAALRCLSKDKEVIDLDSDTQTERGASEDSKTEEEVEVIEVDKQDGRSMFSDQRPLVQELDVKMLDVHQPSSSYDVIDLKNDSSKMENAEKMLGALSLERDMSSVSAYKKLLQSVEKRTSRLRSLDFEIKLNEKRRLLLQSQTPKKKPLDEIPPDLFTPLTKEEEAEVERAFSTNRRKVLVAHENSNIEISGQTLQCLRPGAWLNDEVINLYLELLKERERREPEKYLKCHFFNTFFYKKLINGRNGYDYKSVRRWTSQKKLRYELIDCDKIFVPIHREVHWCLAVINKKEKKFQYLDSLRGMDSHVLKILARYFVDEVKDKSGKDIDISSWTQEFVEDLPEQENGFDCGMFMIKYADFYSRGLNLCFKQGHMPYFRLRTAKEILKLRAD</sequence>
<dbReference type="InterPro" id="IPR003653">
    <property type="entry name" value="Peptidase_C48_C"/>
</dbReference>
<comment type="similarity">
    <text evidence="1">Belongs to the peptidase C48 family.</text>
</comment>
<accession>A0A6J1CBR9</accession>
<evidence type="ECO:0000256" key="5">
    <source>
        <dbReference type="ARBA" id="ARBA00022807"/>
    </source>
</evidence>
<evidence type="ECO:0000256" key="2">
    <source>
        <dbReference type="ARBA" id="ARBA00022670"/>
    </source>
</evidence>
<keyword evidence="4" id="KW-0378">Hydrolase</keyword>
<dbReference type="GO" id="GO:0016929">
    <property type="term" value="F:deSUMOylase activity"/>
    <property type="evidence" value="ECO:0007669"/>
    <property type="project" value="TreeGrafter"/>
</dbReference>
<dbReference type="Proteomes" id="UP000504603">
    <property type="component" value="Unplaced"/>
</dbReference>
<protein>
    <submittedName>
        <fullName evidence="8">Ubiquitin-like-specific protease ESD4</fullName>
    </submittedName>
</protein>
<dbReference type="GO" id="GO:0005634">
    <property type="term" value="C:nucleus"/>
    <property type="evidence" value="ECO:0007669"/>
    <property type="project" value="TreeGrafter"/>
</dbReference>
<gene>
    <name evidence="8" type="primary">LOC111009765</name>
</gene>
<dbReference type="Gene3D" id="3.40.395.10">
    <property type="entry name" value="Adenoviral Proteinase, Chain A"/>
    <property type="match status" value="1"/>
</dbReference>
<reference evidence="8" key="1">
    <citation type="submission" date="2025-08" db="UniProtKB">
        <authorList>
            <consortium name="RefSeq"/>
        </authorList>
    </citation>
    <scope>IDENTIFICATION</scope>
    <source>
        <strain evidence="8">OHB3-1</strain>
    </source>
</reference>
<dbReference type="OrthoDB" id="1939479at2759"/>
<keyword evidence="5" id="KW-0788">Thiol protease</keyword>
<evidence type="ECO:0000256" key="1">
    <source>
        <dbReference type="ARBA" id="ARBA00005234"/>
    </source>
</evidence>
<evidence type="ECO:0000259" key="6">
    <source>
        <dbReference type="PROSITE" id="PS50600"/>
    </source>
</evidence>
<evidence type="ECO:0000256" key="3">
    <source>
        <dbReference type="ARBA" id="ARBA00022786"/>
    </source>
</evidence>
<dbReference type="GeneID" id="111009765"/>
<keyword evidence="2 8" id="KW-0645">Protease</keyword>
<proteinExistence type="inferred from homology"/>
<dbReference type="SUPFAM" id="SSF54001">
    <property type="entry name" value="Cysteine proteinases"/>
    <property type="match status" value="1"/>
</dbReference>
<dbReference type="RefSeq" id="XP_022138662.1">
    <property type="nucleotide sequence ID" value="XM_022282970.1"/>
</dbReference>
<dbReference type="PROSITE" id="PS50600">
    <property type="entry name" value="ULP_PROTEASE"/>
    <property type="match status" value="1"/>
</dbReference>
<evidence type="ECO:0000313" key="8">
    <source>
        <dbReference type="RefSeq" id="XP_022138662.1"/>
    </source>
</evidence>
<feature type="domain" description="Ubiquitin-like protease family profile" evidence="6">
    <location>
        <begin position="325"/>
        <end position="497"/>
    </location>
</feature>
<name>A0A6J1CBR9_MOMCH</name>
<dbReference type="AlphaFoldDB" id="A0A6J1CBR9"/>
<dbReference type="GO" id="GO:0006508">
    <property type="term" value="P:proteolysis"/>
    <property type="evidence" value="ECO:0007669"/>
    <property type="project" value="UniProtKB-KW"/>
</dbReference>
<dbReference type="FunFam" id="3.40.395.10:FF:000005">
    <property type="entry name" value="Ubiquitin-like-specific protease ESD4"/>
    <property type="match status" value="1"/>
</dbReference>
<dbReference type="GO" id="GO:0016926">
    <property type="term" value="P:protein desumoylation"/>
    <property type="evidence" value="ECO:0007669"/>
    <property type="project" value="UniProtKB-ARBA"/>
</dbReference>
<keyword evidence="7" id="KW-1185">Reference proteome</keyword>
<keyword evidence="3" id="KW-0833">Ubl conjugation pathway</keyword>
<evidence type="ECO:0000313" key="7">
    <source>
        <dbReference type="Proteomes" id="UP000504603"/>
    </source>
</evidence>
<dbReference type="InterPro" id="IPR038765">
    <property type="entry name" value="Papain-like_cys_pep_sf"/>
</dbReference>
<dbReference type="Pfam" id="PF02902">
    <property type="entry name" value="Peptidase_C48"/>
    <property type="match status" value="1"/>
</dbReference>